<evidence type="ECO:0008006" key="4">
    <source>
        <dbReference type="Google" id="ProtNLM"/>
    </source>
</evidence>
<dbReference type="EMBL" id="BAABBO010000018">
    <property type="protein sequence ID" value="GAA3975773.1"/>
    <property type="molecule type" value="Genomic_DNA"/>
</dbReference>
<feature type="region of interest" description="Disordered" evidence="1">
    <location>
        <begin position="239"/>
        <end position="261"/>
    </location>
</feature>
<evidence type="ECO:0000256" key="1">
    <source>
        <dbReference type="SAM" id="MobiDB-lite"/>
    </source>
</evidence>
<protein>
    <recommendedName>
        <fullName evidence="4">DUF4194 domain-containing protein</fullName>
    </recommendedName>
</protein>
<dbReference type="Proteomes" id="UP001501337">
    <property type="component" value="Unassembled WGS sequence"/>
</dbReference>
<comment type="caution">
    <text evidence="2">The sequence shown here is derived from an EMBL/GenBank/DDBJ whole genome shotgun (WGS) entry which is preliminary data.</text>
</comment>
<evidence type="ECO:0000313" key="3">
    <source>
        <dbReference type="Proteomes" id="UP001501337"/>
    </source>
</evidence>
<feature type="region of interest" description="Disordered" evidence="1">
    <location>
        <begin position="1"/>
        <end position="44"/>
    </location>
</feature>
<reference evidence="3" key="1">
    <citation type="journal article" date="2019" name="Int. J. Syst. Evol. Microbiol.">
        <title>The Global Catalogue of Microorganisms (GCM) 10K type strain sequencing project: providing services to taxonomists for standard genome sequencing and annotation.</title>
        <authorList>
            <consortium name="The Broad Institute Genomics Platform"/>
            <consortium name="The Broad Institute Genome Sequencing Center for Infectious Disease"/>
            <person name="Wu L."/>
            <person name="Ma J."/>
        </authorList>
    </citation>
    <scope>NUCLEOTIDE SEQUENCE [LARGE SCALE GENOMIC DNA]</scope>
    <source>
        <strain evidence="3">JCM 17555</strain>
    </source>
</reference>
<accession>A0ABP7Q374</accession>
<proteinExistence type="predicted"/>
<dbReference type="RefSeq" id="WP_344808958.1">
    <property type="nucleotide sequence ID" value="NZ_BAABBO010000018.1"/>
</dbReference>
<evidence type="ECO:0000313" key="2">
    <source>
        <dbReference type="EMBL" id="GAA3975773.1"/>
    </source>
</evidence>
<sequence length="261" mass="28965">MTSLFDRMTQRPDAEAAGSATTEGPSRDERSDNAPAVSVGDSNVDEHGVAYTPVKLKAAVQELLKFGLIEAERKPKLYQTLLQQPQEVDRVLEPFDLRMQVDDIRGLAILIVAESAIGETEGDEWSHPLVRRQRLTLEQSLMLAILRQQFLAHEQDVGIGASEAVVELGELLPQINLYLGETGSDDRDQKRMRNLLEHLKGHGIVSEISSGDQVTIRPIITHLANPENLQSLLRHFRRRNNTERTSPGDEPGTGEQGAPLE</sequence>
<keyword evidence="3" id="KW-1185">Reference proteome</keyword>
<dbReference type="Pfam" id="PF13835">
    <property type="entry name" value="DUF4194"/>
    <property type="match status" value="1"/>
</dbReference>
<gene>
    <name evidence="2" type="ORF">GCM10022278_35820</name>
</gene>
<organism evidence="2 3">
    <name type="scientific">Allohahella marinimesophila</name>
    <dbReference type="NCBI Taxonomy" id="1054972"/>
    <lineage>
        <taxon>Bacteria</taxon>
        <taxon>Pseudomonadati</taxon>
        <taxon>Pseudomonadota</taxon>
        <taxon>Gammaproteobacteria</taxon>
        <taxon>Oceanospirillales</taxon>
        <taxon>Hahellaceae</taxon>
        <taxon>Allohahella</taxon>
    </lineage>
</organism>
<dbReference type="InterPro" id="IPR025449">
    <property type="entry name" value="JetB"/>
</dbReference>
<name>A0ABP7Q374_9GAMM</name>